<dbReference type="Gene3D" id="1.20.58.60">
    <property type="match status" value="2"/>
</dbReference>
<dbReference type="EMBL" id="MKHE01000002">
    <property type="protein sequence ID" value="OWK17268.1"/>
    <property type="molecule type" value="Genomic_DNA"/>
</dbReference>
<dbReference type="PROSITE" id="PS00020">
    <property type="entry name" value="ACTININ_2"/>
    <property type="match status" value="1"/>
</dbReference>
<dbReference type="OrthoDB" id="5865767at2759"/>
<dbReference type="GO" id="GO:0003779">
    <property type="term" value="F:actin binding"/>
    <property type="evidence" value="ECO:0007669"/>
    <property type="project" value="UniProtKB-KW"/>
</dbReference>
<dbReference type="SMART" id="SM00033">
    <property type="entry name" value="CH"/>
    <property type="match status" value="2"/>
</dbReference>
<evidence type="ECO:0000313" key="5">
    <source>
        <dbReference type="Proteomes" id="UP000242450"/>
    </source>
</evidence>
<proteinExistence type="predicted"/>
<dbReference type="PROSITE" id="PS00019">
    <property type="entry name" value="ACTININ_1"/>
    <property type="match status" value="1"/>
</dbReference>
<dbReference type="InterPro" id="IPR001715">
    <property type="entry name" value="CH_dom"/>
</dbReference>
<feature type="domain" description="Calponin-homology (CH)" evidence="3">
    <location>
        <begin position="123"/>
        <end position="246"/>
    </location>
</feature>
<dbReference type="SUPFAM" id="SSF47576">
    <property type="entry name" value="Calponin-homology domain, CH-domain"/>
    <property type="match status" value="1"/>
</dbReference>
<dbReference type="Pfam" id="PF00435">
    <property type="entry name" value="Spectrin"/>
    <property type="match status" value="2"/>
</dbReference>
<feature type="non-terminal residue" evidence="4">
    <location>
        <position position="406"/>
    </location>
</feature>
<evidence type="ECO:0000256" key="2">
    <source>
        <dbReference type="ARBA" id="ARBA00023203"/>
    </source>
</evidence>
<comment type="caution">
    <text evidence="4">The sequence shown here is derived from an EMBL/GenBank/DDBJ whole genome shotgun (WGS) entry which is preliminary data.</text>
</comment>
<feature type="non-terminal residue" evidence="4">
    <location>
        <position position="1"/>
    </location>
</feature>
<accession>A0A212DG83</accession>
<dbReference type="InterPro" id="IPR002017">
    <property type="entry name" value="Spectrin_repeat"/>
</dbReference>
<organism evidence="4 5">
    <name type="scientific">Cervus elaphus hippelaphus</name>
    <name type="common">European red deer</name>
    <dbReference type="NCBI Taxonomy" id="46360"/>
    <lineage>
        <taxon>Eukaryota</taxon>
        <taxon>Metazoa</taxon>
        <taxon>Chordata</taxon>
        <taxon>Craniata</taxon>
        <taxon>Vertebrata</taxon>
        <taxon>Euteleostomi</taxon>
        <taxon>Mammalia</taxon>
        <taxon>Eutheria</taxon>
        <taxon>Laurasiatheria</taxon>
        <taxon>Artiodactyla</taxon>
        <taxon>Ruminantia</taxon>
        <taxon>Pecora</taxon>
        <taxon>Cervidae</taxon>
        <taxon>Cervinae</taxon>
        <taxon>Cervus</taxon>
    </lineage>
</organism>
<dbReference type="FunFam" id="1.20.58.60:FF:000172">
    <property type="entry name" value="Spectrin beta chain"/>
    <property type="match status" value="1"/>
</dbReference>
<keyword evidence="5" id="KW-1185">Reference proteome</keyword>
<dbReference type="Gene3D" id="1.10.418.10">
    <property type="entry name" value="Calponin-like domain"/>
    <property type="match status" value="3"/>
</dbReference>
<feature type="domain" description="Calponin-homology (CH)" evidence="3">
    <location>
        <begin position="4"/>
        <end position="108"/>
    </location>
</feature>
<dbReference type="InterPro" id="IPR001589">
    <property type="entry name" value="Actinin_actin-bd_CS"/>
</dbReference>
<dbReference type="SUPFAM" id="SSF46966">
    <property type="entry name" value="Spectrin repeat"/>
    <property type="match status" value="2"/>
</dbReference>
<keyword evidence="2" id="KW-0009">Actin-binding</keyword>
<keyword evidence="1" id="KW-0677">Repeat</keyword>
<dbReference type="Pfam" id="PF00307">
    <property type="entry name" value="CH"/>
    <property type="match status" value="2"/>
</dbReference>
<protein>
    <recommendedName>
        <fullName evidence="3">Calponin-homology (CH) domain-containing protein</fullName>
    </recommendedName>
</protein>
<dbReference type="InterPro" id="IPR036872">
    <property type="entry name" value="CH_dom_sf"/>
</dbReference>
<evidence type="ECO:0000259" key="3">
    <source>
        <dbReference type="PROSITE" id="PS50021"/>
    </source>
</evidence>
<dbReference type="PROSITE" id="PS50021">
    <property type="entry name" value="CH"/>
    <property type="match status" value="2"/>
</dbReference>
<evidence type="ECO:0000313" key="4">
    <source>
        <dbReference type="EMBL" id="OWK17268.1"/>
    </source>
</evidence>
<sequence length="406" mass="46086">EREAVQKKTFTKWVNSHLAGVTCRVGDLYSDLRDGRNLLRLLEVLSGETLPKPTKGRMRIHCLENVDKALQFLKEQKVHLENMGSHDIVDGNHRLTLGLVWTIILRFQIQDISVETEDNKEKKSAKDALLLWCQMKTAGYPNVNVHNFTTSWRDGLAFNAIVHKHRPDLLDFESLKKYVNVDQPDEKSIITYVATYYHYFSKMKALAVEGKRIGKVLDHAMEAERLVEKYESLASELLQWIEQTIVTLNDRQLANSLSGVQNQLQSFNSYRTVEKPPKFTEKGNLEVLLFTIQSKLRANNQKVYTPREGRLISDINKVHSLPSVSRATHPQPQPLLSLPEPLSPLHPCPPTIPGQGRLQSQDLGKHLTGVEDLLQLHELVEADIAVQAERVRAVSASALRFCDPGK</sequence>
<gene>
    <name evidence="4" type="ORF">Celaphus_00013217</name>
</gene>
<dbReference type="FunFam" id="1.10.418.10:FF:000004">
    <property type="entry name" value="Spectrin beta chain"/>
    <property type="match status" value="1"/>
</dbReference>
<dbReference type="AlphaFoldDB" id="A0A212DG83"/>
<dbReference type="Proteomes" id="UP000242450">
    <property type="component" value="Chromosome 2"/>
</dbReference>
<evidence type="ECO:0000256" key="1">
    <source>
        <dbReference type="ARBA" id="ARBA00022737"/>
    </source>
</evidence>
<name>A0A212DG83_CEREH</name>
<reference evidence="4 5" key="1">
    <citation type="journal article" date="2018" name="Mol. Genet. Genomics">
        <title>The red deer Cervus elaphus genome CerEla1.0: sequencing, annotating, genes, and chromosomes.</title>
        <authorList>
            <person name="Bana N.A."/>
            <person name="Nyiri A."/>
            <person name="Nagy J."/>
            <person name="Frank K."/>
            <person name="Nagy T."/>
            <person name="Steger V."/>
            <person name="Schiller M."/>
            <person name="Lakatos P."/>
            <person name="Sugar L."/>
            <person name="Horn P."/>
            <person name="Barta E."/>
            <person name="Orosz L."/>
        </authorList>
    </citation>
    <scope>NUCLEOTIDE SEQUENCE [LARGE SCALE GENOMIC DNA]</scope>
    <source>
        <strain evidence="4">Hungarian</strain>
    </source>
</reference>
<dbReference type="PANTHER" id="PTHR11915">
    <property type="entry name" value="SPECTRIN/FILAMIN RELATED CYTOSKELETAL PROTEIN"/>
    <property type="match status" value="1"/>
</dbReference>